<gene>
    <name evidence="1" type="ORF">AN696_0218725</name>
</gene>
<organism evidence="1 2">
    <name type="scientific">Enterobacter asburiae</name>
    <dbReference type="NCBI Taxonomy" id="61645"/>
    <lineage>
        <taxon>Bacteria</taxon>
        <taxon>Pseudomonadati</taxon>
        <taxon>Pseudomonadota</taxon>
        <taxon>Gammaproteobacteria</taxon>
        <taxon>Enterobacterales</taxon>
        <taxon>Enterobacteriaceae</taxon>
        <taxon>Enterobacter</taxon>
        <taxon>Enterobacter cloacae complex</taxon>
    </lineage>
</organism>
<dbReference type="Proteomes" id="UP000050495">
    <property type="component" value="Unassembled WGS sequence"/>
</dbReference>
<sequence>MMGSDICKGERFQVGEIWKSPRGFFYKVVEVIGSQATLRMGCDGSGRKARRWVDAIAGWSIYKREE</sequence>
<dbReference type="EMBL" id="LJEY02000178">
    <property type="protein sequence ID" value="OEH13440.1"/>
    <property type="molecule type" value="Genomic_DNA"/>
</dbReference>
<name>A0AB36FCP1_ENTAS</name>
<accession>A0AB36FCP1</accession>
<dbReference type="RefSeq" id="WP_045336375.1">
    <property type="nucleotide sequence ID" value="NZ_LJEY02000178.1"/>
</dbReference>
<reference evidence="1 2" key="1">
    <citation type="submission" date="2016-04" db="EMBL/GenBank/DDBJ databases">
        <authorList>
            <person name="Osei Sekyere J."/>
            <person name="Sivertsen A."/>
            <person name="Pedersen A.T."/>
            <person name="Sundsfjord A."/>
        </authorList>
    </citation>
    <scope>NUCLEOTIDE SEQUENCE [LARGE SCALE GENOMIC DNA]</scope>
    <source>
        <strain evidence="1 2">ST435:939705067</strain>
    </source>
</reference>
<evidence type="ECO:0000313" key="1">
    <source>
        <dbReference type="EMBL" id="OEH13440.1"/>
    </source>
</evidence>
<evidence type="ECO:0000313" key="2">
    <source>
        <dbReference type="Proteomes" id="UP000050495"/>
    </source>
</evidence>
<dbReference type="AlphaFoldDB" id="A0AB36FCP1"/>
<protein>
    <submittedName>
        <fullName evidence="1">Uncharacterized protein</fullName>
    </submittedName>
</protein>
<proteinExistence type="predicted"/>
<comment type="caution">
    <text evidence="1">The sequence shown here is derived from an EMBL/GenBank/DDBJ whole genome shotgun (WGS) entry which is preliminary data.</text>
</comment>